<reference evidence="2 3" key="1">
    <citation type="submission" date="2016-11" db="EMBL/GenBank/DDBJ databases">
        <authorList>
            <person name="Jaros S."/>
            <person name="Januszkiewicz K."/>
            <person name="Wedrychowicz H."/>
        </authorList>
    </citation>
    <scope>NUCLEOTIDE SEQUENCE [LARGE SCALE GENOMIC DNA]</scope>
    <source>
        <strain evidence="2 3">DSM 21758</strain>
    </source>
</reference>
<feature type="transmembrane region" description="Helical" evidence="1">
    <location>
        <begin position="45"/>
        <end position="62"/>
    </location>
</feature>
<dbReference type="AlphaFoldDB" id="A0A1M6GZW0"/>
<name>A0A1M6GZW0_9CLOT</name>
<dbReference type="EMBL" id="FQZB01000006">
    <property type="protein sequence ID" value="SHJ15434.1"/>
    <property type="molecule type" value="Genomic_DNA"/>
</dbReference>
<dbReference type="OrthoDB" id="2328722at2"/>
<evidence type="ECO:0000256" key="1">
    <source>
        <dbReference type="SAM" id="Phobius"/>
    </source>
</evidence>
<keyword evidence="1" id="KW-1133">Transmembrane helix</keyword>
<evidence type="ECO:0000313" key="3">
    <source>
        <dbReference type="Proteomes" id="UP000184310"/>
    </source>
</evidence>
<evidence type="ECO:0000313" key="2">
    <source>
        <dbReference type="EMBL" id="SHJ15434.1"/>
    </source>
</evidence>
<gene>
    <name evidence="2" type="ORF">SAMN02745163_01439</name>
</gene>
<dbReference type="Proteomes" id="UP000184310">
    <property type="component" value="Unassembled WGS sequence"/>
</dbReference>
<evidence type="ECO:0008006" key="4">
    <source>
        <dbReference type="Google" id="ProtNLM"/>
    </source>
</evidence>
<dbReference type="STRING" id="1121302.SAMN02745163_01439"/>
<keyword evidence="1" id="KW-0812">Transmembrane</keyword>
<organism evidence="2 3">
    <name type="scientific">Clostridium cavendishii DSM 21758</name>
    <dbReference type="NCBI Taxonomy" id="1121302"/>
    <lineage>
        <taxon>Bacteria</taxon>
        <taxon>Bacillati</taxon>
        <taxon>Bacillota</taxon>
        <taxon>Clostridia</taxon>
        <taxon>Eubacteriales</taxon>
        <taxon>Clostridiaceae</taxon>
        <taxon>Clostridium</taxon>
    </lineage>
</organism>
<sequence>MFTAWSSSKLKKYKNLINYSLYTMFFVYIIYLILKEPNVLGKIPYFLILLIFGTLTFLNEYLKSLYTKSILLLTDSCNPKEGLKLIKLIERLDLFKSYKNSIIIFKLLALRDLGNIDELLKYANSLDIDHLHFNKDIILIYNYTLFMSYIDIKNDDKVLTYYKNLISIKKENNCPNLFSWSELNGIYHLYNNNLIESKKHFNKVKTNEMNTRERLHFFFNLSKLCIAQKEYDYSLKYLNNITSIENDLSINCEAQSILNSLYKNKKV</sequence>
<accession>A0A1M6GZW0</accession>
<dbReference type="RefSeq" id="WP_072985997.1">
    <property type="nucleotide sequence ID" value="NZ_FQZB01000006.1"/>
</dbReference>
<keyword evidence="1" id="KW-0472">Membrane</keyword>
<feature type="transmembrane region" description="Helical" evidence="1">
    <location>
        <begin position="16"/>
        <end position="33"/>
    </location>
</feature>
<protein>
    <recommendedName>
        <fullName evidence="4">Tetratricopeptide repeat-containing protein</fullName>
    </recommendedName>
</protein>
<keyword evidence="3" id="KW-1185">Reference proteome</keyword>
<proteinExistence type="predicted"/>